<reference evidence="2 3" key="1">
    <citation type="submission" date="2016-08" db="EMBL/GenBank/DDBJ databases">
        <title>Draft genome of Amylibacter sp. strain 4G11.</title>
        <authorList>
            <person name="Wong S.-K."/>
            <person name="Hamasaki K."/>
            <person name="Yoshizawa S."/>
        </authorList>
    </citation>
    <scope>NUCLEOTIDE SEQUENCE [LARGE SCALE GENOMIC DNA]</scope>
    <source>
        <strain evidence="2 3">4G11</strain>
    </source>
</reference>
<gene>
    <name evidence="2" type="ORF">BFP76_13455</name>
</gene>
<dbReference type="AlphaFoldDB" id="A0A2G5K8X4"/>
<evidence type="ECO:0000313" key="2">
    <source>
        <dbReference type="EMBL" id="PIB25981.1"/>
    </source>
</evidence>
<dbReference type="Pfam" id="PF07179">
    <property type="entry name" value="SseB"/>
    <property type="match status" value="1"/>
</dbReference>
<evidence type="ECO:0000313" key="3">
    <source>
        <dbReference type="Proteomes" id="UP000231516"/>
    </source>
</evidence>
<dbReference type="InterPro" id="IPR009839">
    <property type="entry name" value="SseB_N"/>
</dbReference>
<dbReference type="RefSeq" id="WP_099591730.1">
    <property type="nucleotide sequence ID" value="NZ_MDGM01000007.1"/>
</dbReference>
<evidence type="ECO:0000259" key="1">
    <source>
        <dbReference type="Pfam" id="PF07179"/>
    </source>
</evidence>
<accession>A0A2G5K8X4</accession>
<feature type="domain" description="SseB protein N-terminal" evidence="1">
    <location>
        <begin position="10"/>
        <end position="116"/>
    </location>
</feature>
<dbReference type="OrthoDB" id="7831317at2"/>
<proteinExistence type="predicted"/>
<name>A0A2G5K8X4_9RHOB</name>
<organism evidence="2 3">
    <name type="scientific">Paramylibacter kogurei</name>
    <dbReference type="NCBI Taxonomy" id="1889778"/>
    <lineage>
        <taxon>Bacteria</taxon>
        <taxon>Pseudomonadati</taxon>
        <taxon>Pseudomonadota</taxon>
        <taxon>Alphaproteobacteria</taxon>
        <taxon>Rhodobacterales</taxon>
        <taxon>Paracoccaceae</taxon>
        <taxon>Paramylibacter</taxon>
    </lineage>
</organism>
<protein>
    <recommendedName>
        <fullName evidence="1">SseB protein N-terminal domain-containing protein</fullName>
    </recommendedName>
</protein>
<sequence>MTPLDTAHAAMEASPDDSTARLQFYERLADSEMFLVLEREPEGDKISPVIFDVDGGRFALVFDREERMVEFSEGITPYVAISGRIVAQMLRGQGIGLGVNLMVAPSSMLLPADAVDWLCDTVSKELQTGEGKPTAANAPVNVPEILITSIDTKLATMQGLATSAYLAEFEYESGERAHALAIIDALPDAQDSIARAVSEALTFSGIEAGSLDVIFLKKSDPICAALAKVALRFDLPEPIMAEPFQPSAPGRNPDKPPKLR</sequence>
<dbReference type="EMBL" id="MDGM01000007">
    <property type="protein sequence ID" value="PIB25981.1"/>
    <property type="molecule type" value="Genomic_DNA"/>
</dbReference>
<comment type="caution">
    <text evidence="2">The sequence shown here is derived from an EMBL/GenBank/DDBJ whole genome shotgun (WGS) entry which is preliminary data.</text>
</comment>
<dbReference type="Proteomes" id="UP000231516">
    <property type="component" value="Unassembled WGS sequence"/>
</dbReference>
<keyword evidence="3" id="KW-1185">Reference proteome</keyword>